<feature type="compositionally biased region" description="Low complexity" evidence="1">
    <location>
        <begin position="258"/>
        <end position="270"/>
    </location>
</feature>
<organism evidence="2 3">
    <name type="scientific">Hapsidospora chrysogenum (strain ATCC 11550 / CBS 779.69 / DSM 880 / IAM 14645 / JCM 23072 / IMI 49137)</name>
    <name type="common">Acremonium chrysogenum</name>
    <dbReference type="NCBI Taxonomy" id="857340"/>
    <lineage>
        <taxon>Eukaryota</taxon>
        <taxon>Fungi</taxon>
        <taxon>Dikarya</taxon>
        <taxon>Ascomycota</taxon>
        <taxon>Pezizomycotina</taxon>
        <taxon>Sordariomycetes</taxon>
        <taxon>Hypocreomycetidae</taxon>
        <taxon>Hypocreales</taxon>
        <taxon>Bionectriaceae</taxon>
        <taxon>Hapsidospora</taxon>
    </lineage>
</organism>
<proteinExistence type="predicted"/>
<feature type="region of interest" description="Disordered" evidence="1">
    <location>
        <begin position="122"/>
        <end position="155"/>
    </location>
</feature>
<feature type="region of interest" description="Disordered" evidence="1">
    <location>
        <begin position="1"/>
        <end position="106"/>
    </location>
</feature>
<dbReference type="STRING" id="857340.A0A086T7Y6"/>
<name>A0A086T7Y6_HAPC1</name>
<protein>
    <submittedName>
        <fullName evidence="2">Uncharacterized protein</fullName>
    </submittedName>
</protein>
<dbReference type="EMBL" id="JPKY01000031">
    <property type="protein sequence ID" value="KFH45468.1"/>
    <property type="molecule type" value="Genomic_DNA"/>
</dbReference>
<evidence type="ECO:0000313" key="2">
    <source>
        <dbReference type="EMBL" id="KFH45468.1"/>
    </source>
</evidence>
<dbReference type="Proteomes" id="UP000029964">
    <property type="component" value="Unassembled WGS sequence"/>
</dbReference>
<feature type="compositionally biased region" description="Basic residues" evidence="1">
    <location>
        <begin position="90"/>
        <end position="101"/>
    </location>
</feature>
<gene>
    <name evidence="2" type="ORF">ACRE_036950</name>
</gene>
<reference evidence="3" key="1">
    <citation type="journal article" date="2014" name="Genome Announc.">
        <title>Genome sequence and annotation of Acremonium chrysogenum, producer of the beta-lactam antibiotic cephalosporin C.</title>
        <authorList>
            <person name="Terfehr D."/>
            <person name="Dahlmann T.A."/>
            <person name="Specht T."/>
            <person name="Zadra I."/>
            <person name="Kuernsteiner H."/>
            <person name="Kueck U."/>
        </authorList>
    </citation>
    <scope>NUCLEOTIDE SEQUENCE [LARGE SCALE GENOMIC DNA]</scope>
    <source>
        <strain evidence="3">ATCC 11550 / CBS 779.69 / DSM 880 / IAM 14645 / JCM 23072 / IMI 49137</strain>
    </source>
</reference>
<dbReference type="HOGENOM" id="CLU_059580_2_0_1"/>
<dbReference type="OrthoDB" id="5345504at2759"/>
<keyword evidence="3" id="KW-1185">Reference proteome</keyword>
<dbReference type="InterPro" id="IPR046591">
    <property type="entry name" value="DUF6649"/>
</dbReference>
<feature type="compositionally biased region" description="Pro residues" evidence="1">
    <location>
        <begin position="9"/>
        <end position="35"/>
    </location>
</feature>
<comment type="caution">
    <text evidence="2">The sequence shown here is derived from an EMBL/GenBank/DDBJ whole genome shotgun (WGS) entry which is preliminary data.</text>
</comment>
<dbReference type="Pfam" id="PF20354">
    <property type="entry name" value="DUF6649"/>
    <property type="match status" value="1"/>
</dbReference>
<dbReference type="AlphaFoldDB" id="A0A086T7Y6"/>
<feature type="compositionally biased region" description="Polar residues" evidence="1">
    <location>
        <begin position="128"/>
        <end position="139"/>
    </location>
</feature>
<evidence type="ECO:0000256" key="1">
    <source>
        <dbReference type="SAM" id="MobiDB-lite"/>
    </source>
</evidence>
<sequence length="281" mass="30758">MMMLHTPQPQSPSPPPPPPPPPPAFATQTPTPPTTTTPATQAVDNSPIHAGRKRKAETQENERLSKRLSLLNLGTTNPQRQILPPSDPQHHHHHHHYHHRTANTPRAEQNGSKLYVPVENPSVAAPRSDSSNGSTSRVHASSAAAADENHTGDDMMHLDDSKYKVYIYNLDDELSSDDDTASADDGRLVFLPDIEKHLRANRIPPHVLTNGEGELAGMQMVLYSDPKSLTVPEEKDSVRRIIIEARNRARENQRQEMAGAGAPVSSGPAAVEDDTEAMDLD</sequence>
<evidence type="ECO:0000313" key="3">
    <source>
        <dbReference type="Proteomes" id="UP000029964"/>
    </source>
</evidence>
<accession>A0A086T7Y6</accession>
<feature type="region of interest" description="Disordered" evidence="1">
    <location>
        <begin position="249"/>
        <end position="281"/>
    </location>
</feature>
<feature type="compositionally biased region" description="Acidic residues" evidence="1">
    <location>
        <begin position="271"/>
        <end position="281"/>
    </location>
</feature>
<feature type="compositionally biased region" description="Basic and acidic residues" evidence="1">
    <location>
        <begin position="56"/>
        <end position="65"/>
    </location>
</feature>